<dbReference type="EMBL" id="UZAJ01040136">
    <property type="protein sequence ID" value="VDP13412.1"/>
    <property type="molecule type" value="Genomic_DNA"/>
</dbReference>
<sequence>MLDLSVIMDPNKFHDDSDIREEFLDGEEEQQNVATVKDNFTKGVMTKLLSRNYENLPWIIEKIKSALHRLQIRNERYFFTFLTNKIILYRFI</sequence>
<accession>A0A183I0P4</accession>
<dbReference type="STRING" id="387005.A0A183I0P4"/>
<reference evidence="1 2" key="2">
    <citation type="submission" date="2018-11" db="EMBL/GenBank/DDBJ databases">
        <authorList>
            <consortium name="Pathogen Informatics"/>
        </authorList>
    </citation>
    <scope>NUCLEOTIDE SEQUENCE [LARGE SCALE GENOMIC DNA]</scope>
</reference>
<dbReference type="AlphaFoldDB" id="A0A183I0P4"/>
<dbReference type="Proteomes" id="UP000267606">
    <property type="component" value="Unassembled WGS sequence"/>
</dbReference>
<protein>
    <submittedName>
        <fullName evidence="3">DUF4806 domain-containing protein</fullName>
    </submittedName>
</protein>
<proteinExistence type="predicted"/>
<gene>
    <name evidence="1" type="ORF">OFLC_LOCUS13306</name>
</gene>
<keyword evidence="2" id="KW-1185">Reference proteome</keyword>
<dbReference type="WBParaSite" id="OFLC_0001330701-mRNA-1">
    <property type="protein sequence ID" value="OFLC_0001330701-mRNA-1"/>
    <property type="gene ID" value="OFLC_0001330701"/>
</dbReference>
<evidence type="ECO:0000313" key="2">
    <source>
        <dbReference type="Proteomes" id="UP000267606"/>
    </source>
</evidence>
<organism evidence="3">
    <name type="scientific">Onchocerca flexuosa</name>
    <dbReference type="NCBI Taxonomy" id="387005"/>
    <lineage>
        <taxon>Eukaryota</taxon>
        <taxon>Metazoa</taxon>
        <taxon>Ecdysozoa</taxon>
        <taxon>Nematoda</taxon>
        <taxon>Chromadorea</taxon>
        <taxon>Rhabditida</taxon>
        <taxon>Spirurina</taxon>
        <taxon>Spiruromorpha</taxon>
        <taxon>Filarioidea</taxon>
        <taxon>Onchocercidae</taxon>
        <taxon>Onchocerca</taxon>
    </lineage>
</organism>
<name>A0A183I0P4_9BILA</name>
<reference evidence="3" key="1">
    <citation type="submission" date="2016-06" db="UniProtKB">
        <authorList>
            <consortium name="WormBaseParasite"/>
        </authorList>
    </citation>
    <scope>IDENTIFICATION</scope>
</reference>
<evidence type="ECO:0000313" key="3">
    <source>
        <dbReference type="WBParaSite" id="OFLC_0001330701-mRNA-1"/>
    </source>
</evidence>
<evidence type="ECO:0000313" key="1">
    <source>
        <dbReference type="EMBL" id="VDP13412.1"/>
    </source>
</evidence>